<accession>A0A7T4UQJ4</accession>
<dbReference type="Proteomes" id="UP000596063">
    <property type="component" value="Chromosome"/>
</dbReference>
<evidence type="ECO:0000313" key="2">
    <source>
        <dbReference type="EMBL" id="QQD18813.1"/>
    </source>
</evidence>
<evidence type="ECO:0000259" key="1">
    <source>
        <dbReference type="PROSITE" id="PS51340"/>
    </source>
</evidence>
<dbReference type="InterPro" id="IPR005302">
    <property type="entry name" value="MoCF_Sase_C"/>
</dbReference>
<dbReference type="EMBL" id="CP066167">
    <property type="protein sequence ID" value="QQD18813.1"/>
    <property type="molecule type" value="Genomic_DNA"/>
</dbReference>
<organism evidence="2 3">
    <name type="scientific">Spongiibacter nanhainus</name>
    <dbReference type="NCBI Taxonomy" id="2794344"/>
    <lineage>
        <taxon>Bacteria</taxon>
        <taxon>Pseudomonadati</taxon>
        <taxon>Pseudomonadota</taxon>
        <taxon>Gammaproteobacteria</taxon>
        <taxon>Cellvibrionales</taxon>
        <taxon>Spongiibacteraceae</taxon>
        <taxon>Spongiibacter</taxon>
    </lineage>
</organism>
<name>A0A7T4UQJ4_9GAMM</name>
<dbReference type="SUPFAM" id="SSF50800">
    <property type="entry name" value="PK beta-barrel domain-like"/>
    <property type="match status" value="1"/>
</dbReference>
<dbReference type="InterPro" id="IPR011037">
    <property type="entry name" value="Pyrv_Knase-like_insert_dom_sf"/>
</dbReference>
<keyword evidence="3" id="KW-1185">Reference proteome</keyword>
<dbReference type="InterPro" id="IPR005303">
    <property type="entry name" value="MOCOS_middle"/>
</dbReference>
<dbReference type="AlphaFoldDB" id="A0A7T4UQJ4"/>
<sequence>MNKVGHIASIWHYPVKGMAGSMMSEAEVDERGIEGDRLWAVRDVQRQEIQSCKFRPQLLQCRASYASPDMTVVNITFPSGERLQCGDSEANELISTLVGHPSELRHLEPASNEAFYRRYKQGDEHWLDELKNTFAREPGEPLPDLDNLPQEMQEYVSQLGTFFLVSPLHILTTASLKHMHSLNPEADWHVERFRPNIVIETEPGITGLAEQDWVGSTLRIGSTEIQCHDTAPRCGAVVRKQQGIEEDRSILRSIVSKADQNLGIYGNNVIAGSIRVGDAVYLV</sequence>
<reference evidence="2 3" key="1">
    <citation type="submission" date="2020-12" db="EMBL/GenBank/DDBJ databases">
        <authorList>
            <person name="Shan Y."/>
        </authorList>
    </citation>
    <scope>NUCLEOTIDE SEQUENCE [LARGE SCALE GENOMIC DNA]</scope>
    <source>
        <strain evidence="3">csc3.9</strain>
    </source>
</reference>
<dbReference type="GO" id="GO:0030170">
    <property type="term" value="F:pyridoxal phosphate binding"/>
    <property type="evidence" value="ECO:0007669"/>
    <property type="project" value="InterPro"/>
</dbReference>
<protein>
    <submittedName>
        <fullName evidence="2">MOSC N-terminal beta barrel domain-containing protein</fullName>
    </submittedName>
</protein>
<gene>
    <name evidence="2" type="ORF">I6N98_02810</name>
</gene>
<proteinExistence type="predicted"/>
<dbReference type="Pfam" id="PF03476">
    <property type="entry name" value="MOSC_N"/>
    <property type="match status" value="1"/>
</dbReference>
<dbReference type="RefSeq" id="WP_198570302.1">
    <property type="nucleotide sequence ID" value="NZ_CP066167.1"/>
</dbReference>
<dbReference type="GO" id="GO:0003824">
    <property type="term" value="F:catalytic activity"/>
    <property type="evidence" value="ECO:0007669"/>
    <property type="project" value="InterPro"/>
</dbReference>
<dbReference type="KEGG" id="snan:I6N98_02810"/>
<dbReference type="GO" id="GO:0030151">
    <property type="term" value="F:molybdenum ion binding"/>
    <property type="evidence" value="ECO:0007669"/>
    <property type="project" value="InterPro"/>
</dbReference>
<feature type="domain" description="MOSC" evidence="1">
    <location>
        <begin position="102"/>
        <end position="283"/>
    </location>
</feature>
<dbReference type="Pfam" id="PF03473">
    <property type="entry name" value="MOSC"/>
    <property type="match status" value="1"/>
</dbReference>
<dbReference type="PROSITE" id="PS51340">
    <property type="entry name" value="MOSC"/>
    <property type="match status" value="1"/>
</dbReference>
<evidence type="ECO:0000313" key="3">
    <source>
        <dbReference type="Proteomes" id="UP000596063"/>
    </source>
</evidence>